<dbReference type="NCBIfam" id="TIGR01856">
    <property type="entry name" value="hisJ_fam"/>
    <property type="match status" value="1"/>
</dbReference>
<dbReference type="InterPro" id="IPR016195">
    <property type="entry name" value="Pol/histidinol_Pase-like"/>
</dbReference>
<keyword evidence="4 8" id="KW-0028">Amino-acid biosynthesis</keyword>
<dbReference type="EMBL" id="ML739736">
    <property type="protein sequence ID" value="KAE8348133.1"/>
    <property type="molecule type" value="Genomic_DNA"/>
</dbReference>
<accession>A0A5N6YT93</accession>
<feature type="domain" description="PHP" evidence="9">
    <location>
        <begin position="6"/>
        <end position="162"/>
    </location>
</feature>
<dbReference type="InterPro" id="IPR004013">
    <property type="entry name" value="PHP_dom"/>
</dbReference>
<keyword evidence="5 8" id="KW-0378">Hydrolase</keyword>
<comment type="pathway">
    <text evidence="1 8">Amino-acid biosynthesis; L-histidine biosynthesis; L-histidine from 5-phospho-alpha-D-ribose 1-diphosphate: step 8/9.</text>
</comment>
<name>A0A5N6YT93_9EURO</name>
<feature type="non-terminal residue" evidence="10">
    <location>
        <position position="1"/>
    </location>
</feature>
<dbReference type="Pfam" id="PF02811">
    <property type="entry name" value="PHP"/>
    <property type="match status" value="1"/>
</dbReference>
<dbReference type="UniPathway" id="UPA00031">
    <property type="reaction ID" value="UER00013"/>
</dbReference>
<organism evidence="10 11">
    <name type="scientific">Aspergillus coremiiformis</name>
    <dbReference type="NCBI Taxonomy" id="138285"/>
    <lineage>
        <taxon>Eukaryota</taxon>
        <taxon>Fungi</taxon>
        <taxon>Dikarya</taxon>
        <taxon>Ascomycota</taxon>
        <taxon>Pezizomycotina</taxon>
        <taxon>Eurotiomycetes</taxon>
        <taxon>Eurotiomycetidae</taxon>
        <taxon>Eurotiales</taxon>
        <taxon>Aspergillaceae</taxon>
        <taxon>Aspergillus</taxon>
        <taxon>Aspergillus subgen. Circumdati</taxon>
    </lineage>
</organism>
<evidence type="ECO:0000313" key="11">
    <source>
        <dbReference type="Proteomes" id="UP000327118"/>
    </source>
</evidence>
<keyword evidence="6 8" id="KW-0368">Histidine biosynthesis</keyword>
<evidence type="ECO:0000256" key="2">
    <source>
        <dbReference type="ARBA" id="ARBA00009152"/>
    </source>
</evidence>
<sequence length="254" mass="29399">IEANTTEESQLQNEKSYFQESTRLREKYGAQITLLVGFEIDWIRPESRVLIADSLRRYSFDFFVGSVHHALTVPIDYDREMYVRARERAGGSDELLFQVYFDEQWDMLCAVKPVVVGHFDLIRLKSDEPDRSLRLWPGVWERVLRNLDFVAAYGGLVEVNSAALRKGLREPYPGKEICQEFLARGGRFCLSDDSHGLDQVGLNFRRVLAFVDDVGIETVHYLDVGDGPPVDERFPRTQVRSMTLEEVKQLDFWK</sequence>
<dbReference type="AlphaFoldDB" id="A0A5N6YT93"/>
<evidence type="ECO:0000256" key="7">
    <source>
        <dbReference type="ARBA" id="ARBA00049158"/>
    </source>
</evidence>
<comment type="similarity">
    <text evidence="2 8">Belongs to the PHP hydrolase family. HisK subfamily.</text>
</comment>
<gene>
    <name evidence="10" type="ORF">BDV28DRAFT_153202</name>
</gene>
<dbReference type="GO" id="GO:0000105">
    <property type="term" value="P:L-histidine biosynthetic process"/>
    <property type="evidence" value="ECO:0007669"/>
    <property type="project" value="UniProtKB-UniRule"/>
</dbReference>
<dbReference type="GO" id="GO:0004401">
    <property type="term" value="F:histidinol-phosphatase activity"/>
    <property type="evidence" value="ECO:0007669"/>
    <property type="project" value="UniProtKB-UniRule"/>
</dbReference>
<dbReference type="PANTHER" id="PTHR21039:SF0">
    <property type="entry name" value="HISTIDINOL-PHOSPHATASE"/>
    <property type="match status" value="1"/>
</dbReference>
<evidence type="ECO:0000313" key="10">
    <source>
        <dbReference type="EMBL" id="KAE8348133.1"/>
    </source>
</evidence>
<dbReference type="Gene3D" id="3.20.20.140">
    <property type="entry name" value="Metal-dependent hydrolases"/>
    <property type="match status" value="1"/>
</dbReference>
<evidence type="ECO:0000256" key="8">
    <source>
        <dbReference type="RuleBase" id="RU366003"/>
    </source>
</evidence>
<dbReference type="PANTHER" id="PTHR21039">
    <property type="entry name" value="HISTIDINOL PHOSPHATASE-RELATED"/>
    <property type="match status" value="1"/>
</dbReference>
<comment type="catalytic activity">
    <reaction evidence="7 8">
        <text>L-histidinol phosphate + H2O = L-histidinol + phosphate</text>
        <dbReference type="Rhea" id="RHEA:14465"/>
        <dbReference type="ChEBI" id="CHEBI:15377"/>
        <dbReference type="ChEBI" id="CHEBI:43474"/>
        <dbReference type="ChEBI" id="CHEBI:57699"/>
        <dbReference type="ChEBI" id="CHEBI:57980"/>
        <dbReference type="EC" id="3.1.3.15"/>
    </reaction>
</comment>
<evidence type="ECO:0000259" key="9">
    <source>
        <dbReference type="Pfam" id="PF02811"/>
    </source>
</evidence>
<evidence type="ECO:0000256" key="1">
    <source>
        <dbReference type="ARBA" id="ARBA00004970"/>
    </source>
</evidence>
<dbReference type="OrthoDB" id="5957391at2759"/>
<evidence type="ECO:0000256" key="3">
    <source>
        <dbReference type="ARBA" id="ARBA00013085"/>
    </source>
</evidence>
<evidence type="ECO:0000256" key="4">
    <source>
        <dbReference type="ARBA" id="ARBA00022605"/>
    </source>
</evidence>
<dbReference type="GO" id="GO:0005737">
    <property type="term" value="C:cytoplasm"/>
    <property type="evidence" value="ECO:0007669"/>
    <property type="project" value="TreeGrafter"/>
</dbReference>
<reference evidence="11" key="1">
    <citation type="submission" date="2019-04" db="EMBL/GenBank/DDBJ databases">
        <title>Friends and foes A comparative genomics studyof 23 Aspergillus species from section Flavi.</title>
        <authorList>
            <consortium name="DOE Joint Genome Institute"/>
            <person name="Kjaerbolling I."/>
            <person name="Vesth T."/>
            <person name="Frisvad J.C."/>
            <person name="Nybo J.L."/>
            <person name="Theobald S."/>
            <person name="Kildgaard S."/>
            <person name="Isbrandt T."/>
            <person name="Kuo A."/>
            <person name="Sato A."/>
            <person name="Lyhne E.K."/>
            <person name="Kogle M.E."/>
            <person name="Wiebenga A."/>
            <person name="Kun R.S."/>
            <person name="Lubbers R.J."/>
            <person name="Makela M.R."/>
            <person name="Barry K."/>
            <person name="Chovatia M."/>
            <person name="Clum A."/>
            <person name="Daum C."/>
            <person name="Haridas S."/>
            <person name="He G."/>
            <person name="LaButti K."/>
            <person name="Lipzen A."/>
            <person name="Mondo S."/>
            <person name="Riley R."/>
            <person name="Salamov A."/>
            <person name="Simmons B.A."/>
            <person name="Magnuson J.K."/>
            <person name="Henrissat B."/>
            <person name="Mortensen U.H."/>
            <person name="Larsen T.O."/>
            <person name="Devries R.P."/>
            <person name="Grigoriev I.V."/>
            <person name="Machida M."/>
            <person name="Baker S.E."/>
            <person name="Andersen M.R."/>
        </authorList>
    </citation>
    <scope>NUCLEOTIDE SEQUENCE [LARGE SCALE GENOMIC DNA]</scope>
    <source>
        <strain evidence="11">CBS 553.77</strain>
    </source>
</reference>
<evidence type="ECO:0000256" key="6">
    <source>
        <dbReference type="ARBA" id="ARBA00023102"/>
    </source>
</evidence>
<dbReference type="InterPro" id="IPR010140">
    <property type="entry name" value="Histidinol_P_phosphatase_HisJ"/>
</dbReference>
<keyword evidence="11" id="KW-1185">Reference proteome</keyword>
<protein>
    <recommendedName>
        <fullName evidence="3 8">Histidinol-phosphatase</fullName>
        <shortName evidence="8">HolPase</shortName>
        <ecNumber evidence="3 8">3.1.3.15</ecNumber>
    </recommendedName>
</protein>
<dbReference type="Proteomes" id="UP000327118">
    <property type="component" value="Unassembled WGS sequence"/>
</dbReference>
<dbReference type="SUPFAM" id="SSF89550">
    <property type="entry name" value="PHP domain-like"/>
    <property type="match status" value="1"/>
</dbReference>
<proteinExistence type="inferred from homology"/>
<dbReference type="EC" id="3.1.3.15" evidence="3 8"/>
<evidence type="ECO:0000256" key="5">
    <source>
        <dbReference type="ARBA" id="ARBA00022801"/>
    </source>
</evidence>